<dbReference type="NCBIfam" id="TIGR00254">
    <property type="entry name" value="GGDEF"/>
    <property type="match status" value="1"/>
</dbReference>
<evidence type="ECO:0000256" key="1">
    <source>
        <dbReference type="ARBA" id="ARBA00012528"/>
    </source>
</evidence>
<feature type="transmembrane region" description="Helical" evidence="4">
    <location>
        <begin position="57"/>
        <end position="76"/>
    </location>
</feature>
<keyword evidence="4" id="KW-0812">Transmembrane</keyword>
<feature type="transmembrane region" description="Helical" evidence="4">
    <location>
        <begin position="178"/>
        <end position="198"/>
    </location>
</feature>
<dbReference type="Proteomes" id="UP000672097">
    <property type="component" value="Unassembled WGS sequence"/>
</dbReference>
<dbReference type="PANTHER" id="PTHR45138:SF9">
    <property type="entry name" value="DIGUANYLATE CYCLASE DGCM-RELATED"/>
    <property type="match status" value="1"/>
</dbReference>
<keyword evidence="4" id="KW-0472">Membrane</keyword>
<keyword evidence="4" id="KW-1133">Transmembrane helix</keyword>
<reference evidence="6 7" key="1">
    <citation type="submission" date="2021-04" db="EMBL/GenBank/DDBJ databases">
        <title>The genome sequence of type strain Ideonella paludis KCTC 32238.</title>
        <authorList>
            <person name="Liu Y."/>
        </authorList>
    </citation>
    <scope>NUCLEOTIDE SEQUENCE [LARGE SCALE GENOMIC DNA]</scope>
    <source>
        <strain evidence="6 7">KCTC 32238</strain>
    </source>
</reference>
<dbReference type="SUPFAM" id="SSF55073">
    <property type="entry name" value="Nucleotide cyclase"/>
    <property type="match status" value="1"/>
</dbReference>
<evidence type="ECO:0000259" key="5">
    <source>
        <dbReference type="PROSITE" id="PS50887"/>
    </source>
</evidence>
<dbReference type="InterPro" id="IPR050469">
    <property type="entry name" value="Diguanylate_Cyclase"/>
</dbReference>
<dbReference type="Gene3D" id="3.30.70.270">
    <property type="match status" value="1"/>
</dbReference>
<dbReference type="PROSITE" id="PS50887">
    <property type="entry name" value="GGDEF"/>
    <property type="match status" value="1"/>
</dbReference>
<evidence type="ECO:0000256" key="2">
    <source>
        <dbReference type="ARBA" id="ARBA00034247"/>
    </source>
</evidence>
<keyword evidence="7" id="KW-1185">Reference proteome</keyword>
<dbReference type="PANTHER" id="PTHR45138">
    <property type="entry name" value="REGULATORY COMPONENTS OF SENSORY TRANSDUCTION SYSTEM"/>
    <property type="match status" value="1"/>
</dbReference>
<feature type="transmembrane region" description="Helical" evidence="4">
    <location>
        <begin position="127"/>
        <end position="147"/>
    </location>
</feature>
<feature type="transmembrane region" description="Helical" evidence="4">
    <location>
        <begin position="153"/>
        <end position="171"/>
    </location>
</feature>
<feature type="domain" description="GGDEF" evidence="5">
    <location>
        <begin position="274"/>
        <end position="408"/>
    </location>
</feature>
<dbReference type="InterPro" id="IPR043128">
    <property type="entry name" value="Rev_trsase/Diguanyl_cyclase"/>
</dbReference>
<evidence type="ECO:0000256" key="3">
    <source>
        <dbReference type="SAM" id="MobiDB-lite"/>
    </source>
</evidence>
<dbReference type="EMBL" id="JAGQDG010000010">
    <property type="protein sequence ID" value="MBQ0937803.1"/>
    <property type="molecule type" value="Genomic_DNA"/>
</dbReference>
<dbReference type="Pfam" id="PF00990">
    <property type="entry name" value="GGDEF"/>
    <property type="match status" value="1"/>
</dbReference>
<feature type="transmembrane region" description="Helical" evidence="4">
    <location>
        <begin position="96"/>
        <end position="115"/>
    </location>
</feature>
<evidence type="ECO:0000313" key="7">
    <source>
        <dbReference type="Proteomes" id="UP000672097"/>
    </source>
</evidence>
<dbReference type="SMART" id="SM00267">
    <property type="entry name" value="GGDEF"/>
    <property type="match status" value="1"/>
</dbReference>
<sequence length="410" mass="45785">MMPKKPNNAVTPSAQELIPNGQRRPIPQSVKDDIKWLKLPKELSHEFERQSEMESRVSSYAMACFGLGIWCCYSILDQLIYGYWEAIIAGNSSYLHSSLVIERTVVAAILIFAVIKYRNPSNKYISSTIKFLILLSISAGTAAAAAIHEAINGYNLSGTLVILIMIISLPINISLMTCIFFSFTVGALGIFLPIFLGVQLSKIEIFHRTWPLVVATGMGALTHYHLQLSKFNQFLLHRQMDWLAHSDGLTNLNNRRAFNEHLSKCLALAKRDNLQIALVLLDVDYFKRFNDCYGHEAGDQALISIAKVLQDVSVRELDMAARTGGEEMALILHDINFISLKETISQISKSISDLKIPHEYGVNGQISVSVGVATSLKNDNPKDLYIRADRLLYASKNSGRARATYEFDNP</sequence>
<proteinExistence type="predicted"/>
<dbReference type="EC" id="2.7.7.65" evidence="1"/>
<feature type="region of interest" description="Disordered" evidence="3">
    <location>
        <begin position="1"/>
        <end position="26"/>
    </location>
</feature>
<organism evidence="6 7">
    <name type="scientific">Ideonella paludis</name>
    <dbReference type="NCBI Taxonomy" id="1233411"/>
    <lineage>
        <taxon>Bacteria</taxon>
        <taxon>Pseudomonadati</taxon>
        <taxon>Pseudomonadota</taxon>
        <taxon>Betaproteobacteria</taxon>
        <taxon>Burkholderiales</taxon>
        <taxon>Sphaerotilaceae</taxon>
        <taxon>Ideonella</taxon>
    </lineage>
</organism>
<protein>
    <recommendedName>
        <fullName evidence="1">diguanylate cyclase</fullName>
        <ecNumber evidence="1">2.7.7.65</ecNumber>
    </recommendedName>
</protein>
<comment type="caution">
    <text evidence="6">The sequence shown here is derived from an EMBL/GenBank/DDBJ whole genome shotgun (WGS) entry which is preliminary data.</text>
</comment>
<comment type="catalytic activity">
    <reaction evidence="2">
        <text>2 GTP = 3',3'-c-di-GMP + 2 diphosphate</text>
        <dbReference type="Rhea" id="RHEA:24898"/>
        <dbReference type="ChEBI" id="CHEBI:33019"/>
        <dbReference type="ChEBI" id="CHEBI:37565"/>
        <dbReference type="ChEBI" id="CHEBI:58805"/>
        <dbReference type="EC" id="2.7.7.65"/>
    </reaction>
</comment>
<evidence type="ECO:0000256" key="4">
    <source>
        <dbReference type="SAM" id="Phobius"/>
    </source>
</evidence>
<dbReference type="InterPro" id="IPR029787">
    <property type="entry name" value="Nucleotide_cyclase"/>
</dbReference>
<dbReference type="InterPro" id="IPR000160">
    <property type="entry name" value="GGDEF_dom"/>
</dbReference>
<name>A0ABS5E315_9BURK</name>
<gene>
    <name evidence="6" type="ORF">KAK11_20945</name>
</gene>
<dbReference type="RefSeq" id="WP_210811517.1">
    <property type="nucleotide sequence ID" value="NZ_JAGQDG010000010.1"/>
</dbReference>
<dbReference type="CDD" id="cd01949">
    <property type="entry name" value="GGDEF"/>
    <property type="match status" value="1"/>
</dbReference>
<accession>A0ABS5E315</accession>
<evidence type="ECO:0000313" key="6">
    <source>
        <dbReference type="EMBL" id="MBQ0937803.1"/>
    </source>
</evidence>